<dbReference type="GeneID" id="39748307"/>
<feature type="compositionally biased region" description="Acidic residues" evidence="1">
    <location>
        <begin position="97"/>
        <end position="130"/>
    </location>
</feature>
<protein>
    <submittedName>
        <fullName evidence="3">Uncharacterized protein</fullName>
    </submittedName>
</protein>
<dbReference type="Proteomes" id="UP000195521">
    <property type="component" value="Unassembled WGS sequence"/>
</dbReference>
<proteinExistence type="predicted"/>
<evidence type="ECO:0000313" key="4">
    <source>
        <dbReference type="Proteomes" id="UP000195521"/>
    </source>
</evidence>
<name>A0A1Y1JGC8_PLAGO</name>
<evidence type="ECO:0000256" key="1">
    <source>
        <dbReference type="SAM" id="MobiDB-lite"/>
    </source>
</evidence>
<evidence type="ECO:0000256" key="2">
    <source>
        <dbReference type="SAM" id="SignalP"/>
    </source>
</evidence>
<accession>A0A1Y1JGC8</accession>
<keyword evidence="2" id="KW-0732">Signal</keyword>
<dbReference type="OrthoDB" id="370969at2759"/>
<evidence type="ECO:0000313" key="3">
    <source>
        <dbReference type="EMBL" id="GAW81579.1"/>
    </source>
</evidence>
<dbReference type="OMA" id="RKINEFY"/>
<dbReference type="EMBL" id="BDQF01000012">
    <property type="protein sequence ID" value="GAW81579.1"/>
    <property type="molecule type" value="Genomic_DNA"/>
</dbReference>
<feature type="chain" id="PRO_5012733901" evidence="2">
    <location>
        <begin position="26"/>
        <end position="258"/>
    </location>
</feature>
<organism evidence="3 4">
    <name type="scientific">Plasmodium gonderi</name>
    <dbReference type="NCBI Taxonomy" id="77519"/>
    <lineage>
        <taxon>Eukaryota</taxon>
        <taxon>Sar</taxon>
        <taxon>Alveolata</taxon>
        <taxon>Apicomplexa</taxon>
        <taxon>Aconoidasida</taxon>
        <taxon>Haemosporida</taxon>
        <taxon>Plasmodiidae</taxon>
        <taxon>Plasmodium</taxon>
        <taxon>Plasmodium (Plasmodium)</taxon>
    </lineage>
</organism>
<dbReference type="RefSeq" id="XP_028544168.1">
    <property type="nucleotide sequence ID" value="XM_028688367.1"/>
</dbReference>
<gene>
    <name evidence="3" type="ORF">PGO_110280</name>
</gene>
<sequence length="258" mass="29446">MKVFIGCFMLILLCVHNVSMTFVNAENWRHNKGTDGGCEGCDSLLNESSSDNSSVRSEEVDQMGGLQSASSRGRLGELDTHKRSVNTSFLSGRIEAINDDDDTEDNNDDNGEDGSDDDDGDNDLEEEEEEGTRRDDNGIVKLNVGNKNETLVNQLTILKDITDKVKKEKNTIDFEKVYEEDIPSIAEEERKINEFYEYENKVLEDIRKKKKNIYAMINEDLDELLKPAQKEYMKVARSIKSNLLHEYEQILKEELSEE</sequence>
<feature type="signal peptide" evidence="2">
    <location>
        <begin position="1"/>
        <end position="25"/>
    </location>
</feature>
<keyword evidence="4" id="KW-1185">Reference proteome</keyword>
<reference evidence="4" key="1">
    <citation type="submission" date="2017-04" db="EMBL/GenBank/DDBJ databases">
        <title>Plasmodium gonderi genome.</title>
        <authorList>
            <person name="Arisue N."/>
            <person name="Honma H."/>
            <person name="Kawai S."/>
            <person name="Tougan T."/>
            <person name="Tanabe K."/>
            <person name="Horii T."/>
        </authorList>
    </citation>
    <scope>NUCLEOTIDE SEQUENCE [LARGE SCALE GENOMIC DNA]</scope>
    <source>
        <strain evidence="4">ATCC 30045</strain>
    </source>
</reference>
<feature type="region of interest" description="Disordered" evidence="1">
    <location>
        <begin position="89"/>
        <end position="139"/>
    </location>
</feature>
<comment type="caution">
    <text evidence="3">The sequence shown here is derived from an EMBL/GenBank/DDBJ whole genome shotgun (WGS) entry which is preliminary data.</text>
</comment>
<dbReference type="AlphaFoldDB" id="A0A1Y1JGC8"/>